<evidence type="ECO:0000256" key="3">
    <source>
        <dbReference type="ARBA" id="ARBA00022989"/>
    </source>
</evidence>
<evidence type="ECO:0000256" key="4">
    <source>
        <dbReference type="ARBA" id="ARBA00023136"/>
    </source>
</evidence>
<reference evidence="6" key="1">
    <citation type="journal article" date="2014" name="Int. J. Syst. Evol. Microbiol.">
        <title>Complete genome sequence of Corynebacterium casei LMG S-19264T (=DSM 44701T), isolated from a smear-ripened cheese.</title>
        <authorList>
            <consortium name="US DOE Joint Genome Institute (JGI-PGF)"/>
            <person name="Walter F."/>
            <person name="Albersmeier A."/>
            <person name="Kalinowski J."/>
            <person name="Ruckert C."/>
        </authorList>
    </citation>
    <scope>NUCLEOTIDE SEQUENCE</scope>
    <source>
        <strain evidence="6">KCTC 23077</strain>
    </source>
</reference>
<keyword evidence="4 5" id="KW-0472">Membrane</keyword>
<feature type="transmembrane region" description="Helical" evidence="5">
    <location>
        <begin position="71"/>
        <end position="94"/>
    </location>
</feature>
<dbReference type="AlphaFoldDB" id="A0A918T188"/>
<feature type="transmembrane region" description="Helical" evidence="5">
    <location>
        <begin position="196"/>
        <end position="216"/>
    </location>
</feature>
<name>A0A918T188_9GAMM</name>
<organism evidence="6 7">
    <name type="scientific">Cognatilysobacter bugurensis</name>
    <dbReference type="NCBI Taxonomy" id="543356"/>
    <lineage>
        <taxon>Bacteria</taxon>
        <taxon>Pseudomonadati</taxon>
        <taxon>Pseudomonadota</taxon>
        <taxon>Gammaproteobacteria</taxon>
        <taxon>Lysobacterales</taxon>
        <taxon>Lysobacteraceae</taxon>
        <taxon>Cognatilysobacter</taxon>
    </lineage>
</organism>
<dbReference type="InterPro" id="IPR023271">
    <property type="entry name" value="Aquaporin-like"/>
</dbReference>
<evidence type="ECO:0000256" key="5">
    <source>
        <dbReference type="SAM" id="Phobius"/>
    </source>
</evidence>
<feature type="transmembrane region" description="Helical" evidence="5">
    <location>
        <begin position="156"/>
        <end position="176"/>
    </location>
</feature>
<dbReference type="Gene3D" id="1.20.1080.10">
    <property type="entry name" value="Glycerol uptake facilitator protein"/>
    <property type="match status" value="1"/>
</dbReference>
<protein>
    <recommendedName>
        <fullName evidence="8">Formate/nitrite transporter family protein</fullName>
    </recommendedName>
</protein>
<sequence length="301" mass="31117">MIADCTFASFPVDSDCLSPFAEGHRRLSPAVERLSKNLCLFAEVEMSVAPTPGEIFKRASREGRRRIGQSLLELTATGFIAGFTTVFGIAAMGVAHSAFLPAGRELAQLAGAAAFALGVVLLVVQRAELFSENFFDPLASVFDDGHAGLAGGVARLWALTFVFNALGGAILAWLITVEGVLPHGARESLARIAEDIAGRGHLAAFVSAVIGGALVASLSYALLGADSVFARIVMAWIVGFLLASGPFDHVVVTALHLVVGVLAGATVDTMRIAEIVGVDILGNLVGGVGLVTLSHVAQAKG</sequence>
<accession>A0A918T188</accession>
<feature type="transmembrane region" description="Helical" evidence="5">
    <location>
        <begin position="106"/>
        <end position="124"/>
    </location>
</feature>
<dbReference type="Proteomes" id="UP000646426">
    <property type="component" value="Unassembled WGS sequence"/>
</dbReference>
<keyword evidence="2 5" id="KW-0812">Transmembrane</keyword>
<proteinExistence type="predicted"/>
<dbReference type="PANTHER" id="PTHR30520:SF2">
    <property type="entry name" value="INNER MEMBRANE PROTEIN YFDC"/>
    <property type="match status" value="1"/>
</dbReference>
<evidence type="ECO:0000256" key="1">
    <source>
        <dbReference type="ARBA" id="ARBA00004141"/>
    </source>
</evidence>
<evidence type="ECO:0000313" key="6">
    <source>
        <dbReference type="EMBL" id="GHA83990.1"/>
    </source>
</evidence>
<comment type="caution">
    <text evidence="6">The sequence shown here is derived from an EMBL/GenBank/DDBJ whole genome shotgun (WGS) entry which is preliminary data.</text>
</comment>
<dbReference type="GO" id="GO:0005886">
    <property type="term" value="C:plasma membrane"/>
    <property type="evidence" value="ECO:0007669"/>
    <property type="project" value="TreeGrafter"/>
</dbReference>
<dbReference type="GO" id="GO:0015499">
    <property type="term" value="F:formate transmembrane transporter activity"/>
    <property type="evidence" value="ECO:0007669"/>
    <property type="project" value="TreeGrafter"/>
</dbReference>
<gene>
    <name evidence="6" type="ORF">GCM10007067_22700</name>
</gene>
<keyword evidence="7" id="KW-1185">Reference proteome</keyword>
<dbReference type="Pfam" id="PF01226">
    <property type="entry name" value="Form_Nir_trans"/>
    <property type="match status" value="1"/>
</dbReference>
<evidence type="ECO:0000256" key="2">
    <source>
        <dbReference type="ARBA" id="ARBA00022692"/>
    </source>
</evidence>
<dbReference type="PANTHER" id="PTHR30520">
    <property type="entry name" value="FORMATE TRANSPORTER-RELATED"/>
    <property type="match status" value="1"/>
</dbReference>
<evidence type="ECO:0008006" key="8">
    <source>
        <dbReference type="Google" id="ProtNLM"/>
    </source>
</evidence>
<keyword evidence="3 5" id="KW-1133">Transmembrane helix</keyword>
<comment type="subcellular location">
    <subcellularLocation>
        <location evidence="1">Membrane</location>
        <topology evidence="1">Multi-pass membrane protein</topology>
    </subcellularLocation>
</comment>
<dbReference type="EMBL" id="BMYD01000003">
    <property type="protein sequence ID" value="GHA83990.1"/>
    <property type="molecule type" value="Genomic_DNA"/>
</dbReference>
<evidence type="ECO:0000313" key="7">
    <source>
        <dbReference type="Proteomes" id="UP000646426"/>
    </source>
</evidence>
<reference evidence="6" key="2">
    <citation type="submission" date="2020-09" db="EMBL/GenBank/DDBJ databases">
        <authorList>
            <person name="Sun Q."/>
            <person name="Kim S."/>
        </authorList>
    </citation>
    <scope>NUCLEOTIDE SEQUENCE</scope>
    <source>
        <strain evidence="6">KCTC 23077</strain>
    </source>
</reference>
<dbReference type="InterPro" id="IPR000292">
    <property type="entry name" value="For/NO2_transpt"/>
</dbReference>